<reference evidence="1" key="2">
    <citation type="journal article" date="2023" name="Int. J. Mol. Sci.">
        <title>De Novo Assembly and Annotation of 11 Diverse Shrub Willow (Salix) Genomes Reveals Novel Gene Organization in Sex-Linked Regions.</title>
        <authorList>
            <person name="Hyden B."/>
            <person name="Feng K."/>
            <person name="Yates T.B."/>
            <person name="Jawdy S."/>
            <person name="Cereghino C."/>
            <person name="Smart L.B."/>
            <person name="Muchero W."/>
        </authorList>
    </citation>
    <scope>NUCLEOTIDE SEQUENCE</scope>
    <source>
        <tissue evidence="1">Shoot tip</tissue>
    </source>
</reference>
<sequence length="69" mass="8419">MFELALKVGIFIEDKVNRTHMKFYHEQIVSMGQIWVQSRFVSLEYQKQAWHHYEHKVPKYGNPERGWPN</sequence>
<organism evidence="1 2">
    <name type="scientific">Salix koriyanagi</name>
    <dbReference type="NCBI Taxonomy" id="2511006"/>
    <lineage>
        <taxon>Eukaryota</taxon>
        <taxon>Viridiplantae</taxon>
        <taxon>Streptophyta</taxon>
        <taxon>Embryophyta</taxon>
        <taxon>Tracheophyta</taxon>
        <taxon>Spermatophyta</taxon>
        <taxon>Magnoliopsida</taxon>
        <taxon>eudicotyledons</taxon>
        <taxon>Gunneridae</taxon>
        <taxon>Pentapetalae</taxon>
        <taxon>rosids</taxon>
        <taxon>fabids</taxon>
        <taxon>Malpighiales</taxon>
        <taxon>Salicaceae</taxon>
        <taxon>Saliceae</taxon>
        <taxon>Salix</taxon>
    </lineage>
</organism>
<feature type="non-terminal residue" evidence="1">
    <location>
        <position position="69"/>
    </location>
</feature>
<name>A0A9Q0SZ50_9ROSI</name>
<keyword evidence="2" id="KW-1185">Reference proteome</keyword>
<dbReference type="AlphaFoldDB" id="A0A9Q0SZ50"/>
<protein>
    <submittedName>
        <fullName evidence="1">Uncharacterized protein</fullName>
    </submittedName>
</protein>
<comment type="caution">
    <text evidence="1">The sequence shown here is derived from an EMBL/GenBank/DDBJ whole genome shotgun (WGS) entry which is preliminary data.</text>
</comment>
<dbReference type="Proteomes" id="UP001151752">
    <property type="component" value="Chromosome 3"/>
</dbReference>
<dbReference type="EMBL" id="JAPFFM010000017">
    <property type="protein sequence ID" value="KAJ6695057.1"/>
    <property type="molecule type" value="Genomic_DNA"/>
</dbReference>
<accession>A0A9Q0SZ50</accession>
<reference evidence="1" key="1">
    <citation type="submission" date="2022-11" db="EMBL/GenBank/DDBJ databases">
        <authorList>
            <person name="Hyden B.L."/>
            <person name="Feng K."/>
            <person name="Yates T."/>
            <person name="Jawdy S."/>
            <person name="Smart L.B."/>
            <person name="Muchero W."/>
        </authorList>
    </citation>
    <scope>NUCLEOTIDE SEQUENCE</scope>
    <source>
        <tissue evidence="1">Shoot tip</tissue>
    </source>
</reference>
<proteinExistence type="predicted"/>
<gene>
    <name evidence="1" type="ORF">OIU74_014243</name>
</gene>
<evidence type="ECO:0000313" key="1">
    <source>
        <dbReference type="EMBL" id="KAJ6695057.1"/>
    </source>
</evidence>
<evidence type="ECO:0000313" key="2">
    <source>
        <dbReference type="Proteomes" id="UP001151752"/>
    </source>
</evidence>